<dbReference type="PROSITE" id="PS51421">
    <property type="entry name" value="RAS"/>
    <property type="match status" value="1"/>
</dbReference>
<keyword evidence="3" id="KW-0342">GTP-binding</keyword>
<dbReference type="SMART" id="SM00175">
    <property type="entry name" value="RAB"/>
    <property type="match status" value="1"/>
</dbReference>
<dbReference type="NCBIfam" id="TIGR00231">
    <property type="entry name" value="small_GTP"/>
    <property type="match status" value="1"/>
</dbReference>
<dbReference type="SMART" id="SM00173">
    <property type="entry name" value="RAS"/>
    <property type="match status" value="1"/>
</dbReference>
<keyword evidence="7" id="KW-1185">Reference proteome</keyword>
<name>A0AAQ3S738_VIGMU</name>
<dbReference type="InterPro" id="IPR005225">
    <property type="entry name" value="Small_GTP-bd"/>
</dbReference>
<dbReference type="Proteomes" id="UP001374535">
    <property type="component" value="Chromosome 2"/>
</dbReference>
<evidence type="ECO:0000256" key="2">
    <source>
        <dbReference type="ARBA" id="ARBA00022741"/>
    </source>
</evidence>
<reference evidence="6 7" key="1">
    <citation type="journal article" date="2023" name="Life. Sci Alliance">
        <title>Evolutionary insights into 3D genome organization and epigenetic landscape of Vigna mungo.</title>
        <authorList>
            <person name="Junaid A."/>
            <person name="Singh B."/>
            <person name="Bhatia S."/>
        </authorList>
    </citation>
    <scope>NUCLEOTIDE SEQUENCE [LARGE SCALE GENOMIC DNA]</scope>
    <source>
        <strain evidence="6">Urdbean</strain>
    </source>
</reference>
<evidence type="ECO:0000256" key="5">
    <source>
        <dbReference type="SAM" id="MobiDB-lite"/>
    </source>
</evidence>
<proteinExistence type="inferred from homology"/>
<keyword evidence="2" id="KW-0547">Nucleotide-binding</keyword>
<evidence type="ECO:0000313" key="6">
    <source>
        <dbReference type="EMBL" id="WVZ18196.1"/>
    </source>
</evidence>
<dbReference type="SUPFAM" id="SSF52540">
    <property type="entry name" value="P-loop containing nucleoside triphosphate hydrolases"/>
    <property type="match status" value="1"/>
</dbReference>
<dbReference type="InterPro" id="IPR001806">
    <property type="entry name" value="Small_GTPase"/>
</dbReference>
<dbReference type="PANTHER" id="PTHR24072">
    <property type="entry name" value="RHO FAMILY GTPASE"/>
    <property type="match status" value="1"/>
</dbReference>
<dbReference type="GO" id="GO:0005525">
    <property type="term" value="F:GTP binding"/>
    <property type="evidence" value="ECO:0007669"/>
    <property type="project" value="UniProtKB-KW"/>
</dbReference>
<evidence type="ECO:0000256" key="4">
    <source>
        <dbReference type="ARBA" id="ARBA00023288"/>
    </source>
</evidence>
<dbReference type="AlphaFoldDB" id="A0AAQ3S738"/>
<dbReference type="GO" id="GO:0003924">
    <property type="term" value="F:GTPase activity"/>
    <property type="evidence" value="ECO:0007669"/>
    <property type="project" value="InterPro"/>
</dbReference>
<feature type="region of interest" description="Disordered" evidence="5">
    <location>
        <begin position="67"/>
        <end position="114"/>
    </location>
</feature>
<sequence>MDAVLTPQPPNKNNRIKTPKKNGGGNFNSYKRSENFDAYAGLLNPPPTRAMSFSYSQPLSASSLFNHHRHAQQPQQPPLLPLPLASGGIRSRDKSLTPKKSKPTKREEAKKRSGTQFLIVASQNPWGPDPKDLPRLVPGMGNVNDVVSAAVFNLAPPPSNRSSVAKRKPLPVVASTTEQPTISGDFYASGDGVTSLSVSLPLSRFRIRSCLKLCTAYGFLNGTHIMMIGSSLDILDLKMSASRFIKCVTVGDGAVGKTCLLISYTSNTFPTVDFDLVSNFPNMEIHYTVVVIDYVPTVFDNFSANVVVDGSTVNLGLWDTAGNMATDSEDYNRLRPLSYRGADVFILAFSLISKASYENIAKKDGRHLNRFLHLYDITDEVAWIPELRHYAPGVPIILVGTKLGMSSLLSFVQSYGPRLTTNADDSVRATC</sequence>
<protein>
    <submittedName>
        <fullName evidence="6">Uncharacterized protein</fullName>
    </submittedName>
</protein>
<evidence type="ECO:0000256" key="1">
    <source>
        <dbReference type="ARBA" id="ARBA00010142"/>
    </source>
</evidence>
<dbReference type="PROSITE" id="PS51420">
    <property type="entry name" value="RHO"/>
    <property type="match status" value="1"/>
</dbReference>
<dbReference type="PROSITE" id="PS51419">
    <property type="entry name" value="RAB"/>
    <property type="match status" value="1"/>
</dbReference>
<organism evidence="6 7">
    <name type="scientific">Vigna mungo</name>
    <name type="common">Black gram</name>
    <name type="synonym">Phaseolus mungo</name>
    <dbReference type="NCBI Taxonomy" id="3915"/>
    <lineage>
        <taxon>Eukaryota</taxon>
        <taxon>Viridiplantae</taxon>
        <taxon>Streptophyta</taxon>
        <taxon>Embryophyta</taxon>
        <taxon>Tracheophyta</taxon>
        <taxon>Spermatophyta</taxon>
        <taxon>Magnoliopsida</taxon>
        <taxon>eudicotyledons</taxon>
        <taxon>Gunneridae</taxon>
        <taxon>Pentapetalae</taxon>
        <taxon>rosids</taxon>
        <taxon>fabids</taxon>
        <taxon>Fabales</taxon>
        <taxon>Fabaceae</taxon>
        <taxon>Papilionoideae</taxon>
        <taxon>50 kb inversion clade</taxon>
        <taxon>NPAAA clade</taxon>
        <taxon>indigoferoid/millettioid clade</taxon>
        <taxon>Phaseoleae</taxon>
        <taxon>Vigna</taxon>
    </lineage>
</organism>
<comment type="similarity">
    <text evidence="1">Belongs to the small GTPase superfamily. Rho family.</text>
</comment>
<dbReference type="SMART" id="SM00174">
    <property type="entry name" value="RHO"/>
    <property type="match status" value="1"/>
</dbReference>
<accession>A0AAQ3S738</accession>
<feature type="region of interest" description="Disordered" evidence="5">
    <location>
        <begin position="1"/>
        <end position="32"/>
    </location>
</feature>
<dbReference type="Pfam" id="PF00071">
    <property type="entry name" value="Ras"/>
    <property type="match status" value="2"/>
</dbReference>
<keyword evidence="4" id="KW-0449">Lipoprotein</keyword>
<dbReference type="InterPro" id="IPR003578">
    <property type="entry name" value="Small_GTPase_Rho"/>
</dbReference>
<dbReference type="Gene3D" id="3.40.50.300">
    <property type="entry name" value="P-loop containing nucleotide triphosphate hydrolases"/>
    <property type="match status" value="1"/>
</dbReference>
<dbReference type="InterPro" id="IPR027417">
    <property type="entry name" value="P-loop_NTPase"/>
</dbReference>
<dbReference type="EMBL" id="CP144699">
    <property type="protein sequence ID" value="WVZ18196.1"/>
    <property type="molecule type" value="Genomic_DNA"/>
</dbReference>
<gene>
    <name evidence="6" type="ORF">V8G54_005518</name>
</gene>
<evidence type="ECO:0000256" key="3">
    <source>
        <dbReference type="ARBA" id="ARBA00023134"/>
    </source>
</evidence>
<dbReference type="PRINTS" id="PR00449">
    <property type="entry name" value="RASTRNSFRMNG"/>
</dbReference>
<dbReference type="GO" id="GO:0007264">
    <property type="term" value="P:small GTPase-mediated signal transduction"/>
    <property type="evidence" value="ECO:0007669"/>
    <property type="project" value="InterPro"/>
</dbReference>
<evidence type="ECO:0000313" key="7">
    <source>
        <dbReference type="Proteomes" id="UP001374535"/>
    </source>
</evidence>